<comment type="caution">
    <text evidence="1">The sequence shown here is derived from an EMBL/GenBank/DDBJ whole genome shotgun (WGS) entry which is preliminary data.</text>
</comment>
<dbReference type="AlphaFoldDB" id="A0A4S4LWN4"/>
<dbReference type="OrthoDB" id="3370at2759"/>
<dbReference type="Proteomes" id="UP000310158">
    <property type="component" value="Unassembled WGS sequence"/>
</dbReference>
<sequence length="347" mass="38062">MQHLRFLVIEEADRLPAQSFQDWLAQVLATTRPPLSVSYLENASSLSSSLPYPDSLSPAFLHLLKDRGIGVAGCKIYHCTSRGAASNEGVLGVVMEQFSMPATLKKHMIVCDSSQKPLMQFHLMHVHVLRNALAFTKSAESTRCLVQLFEFFENARWPASSSSNVEDKVEAKPIVIWAYSSDLTPSEQKSILKKIQGTGDRHMHPIAEGALVIKTRWLSKRATMTIEVTTANEMAVAHGEAFLMPDDSVNTPILLSLNTSPCGGTPECTILTYAGGALSKLVPKALFESGSPPKDPVMERLRATVRIGPKEQDGGQRGAIAAADQRDIWKNERDLQRPGSLKCELPL</sequence>
<reference evidence="1 2" key="1">
    <citation type="submission" date="2019-02" db="EMBL/GenBank/DDBJ databases">
        <title>Genome sequencing of the rare red list fungi Bondarzewia mesenterica.</title>
        <authorList>
            <person name="Buettner E."/>
            <person name="Kellner H."/>
        </authorList>
    </citation>
    <scope>NUCLEOTIDE SEQUENCE [LARGE SCALE GENOMIC DNA]</scope>
    <source>
        <strain evidence="1 2">DSM 108281</strain>
    </source>
</reference>
<dbReference type="EMBL" id="SGPL01000132">
    <property type="protein sequence ID" value="THH16979.1"/>
    <property type="molecule type" value="Genomic_DNA"/>
</dbReference>
<evidence type="ECO:0000313" key="2">
    <source>
        <dbReference type="Proteomes" id="UP000310158"/>
    </source>
</evidence>
<name>A0A4S4LWN4_9AGAM</name>
<organism evidence="1 2">
    <name type="scientific">Bondarzewia mesenterica</name>
    <dbReference type="NCBI Taxonomy" id="1095465"/>
    <lineage>
        <taxon>Eukaryota</taxon>
        <taxon>Fungi</taxon>
        <taxon>Dikarya</taxon>
        <taxon>Basidiomycota</taxon>
        <taxon>Agaricomycotina</taxon>
        <taxon>Agaricomycetes</taxon>
        <taxon>Russulales</taxon>
        <taxon>Bondarzewiaceae</taxon>
        <taxon>Bondarzewia</taxon>
    </lineage>
</organism>
<proteinExistence type="predicted"/>
<evidence type="ECO:0000313" key="1">
    <source>
        <dbReference type="EMBL" id="THH16979.1"/>
    </source>
</evidence>
<protein>
    <submittedName>
        <fullName evidence="1">Uncharacterized protein</fullName>
    </submittedName>
</protein>
<accession>A0A4S4LWN4</accession>
<gene>
    <name evidence="1" type="ORF">EW146_g3744</name>
</gene>
<keyword evidence="2" id="KW-1185">Reference proteome</keyword>